<keyword evidence="4" id="KW-1185">Reference proteome</keyword>
<protein>
    <submittedName>
        <fullName evidence="3">X-Pro dipeptidyl-peptidase, S15 domain protein</fullName>
    </submittedName>
</protein>
<feature type="region of interest" description="Disordered" evidence="1">
    <location>
        <begin position="138"/>
        <end position="196"/>
    </location>
</feature>
<dbReference type="AlphaFoldDB" id="U2R0W1"/>
<dbReference type="NCBIfam" id="NF041556">
    <property type="entry name" value="tannase_B"/>
    <property type="match status" value="1"/>
</dbReference>
<dbReference type="Gene3D" id="3.40.50.1820">
    <property type="entry name" value="alpha/beta hydrolase"/>
    <property type="match status" value="1"/>
</dbReference>
<gene>
    <name evidence="3" type="ORF">HMPREF0682_2921</name>
</gene>
<evidence type="ECO:0000259" key="2">
    <source>
        <dbReference type="Pfam" id="PF20434"/>
    </source>
</evidence>
<dbReference type="InterPro" id="IPR048124">
    <property type="entry name" value="Tannase_B"/>
</dbReference>
<evidence type="ECO:0000313" key="4">
    <source>
        <dbReference type="Proteomes" id="UP000017052"/>
    </source>
</evidence>
<dbReference type="PROSITE" id="PS51318">
    <property type="entry name" value="TAT"/>
    <property type="match status" value="1"/>
</dbReference>
<accession>U2R0W1</accession>
<feature type="compositionally biased region" description="Gly residues" evidence="1">
    <location>
        <begin position="171"/>
        <end position="182"/>
    </location>
</feature>
<evidence type="ECO:0000313" key="3">
    <source>
        <dbReference type="EMBL" id="ERK62441.1"/>
    </source>
</evidence>
<organism evidence="3 4">
    <name type="scientific">Propionibacterium acidifaciens F0233</name>
    <dbReference type="NCBI Taxonomy" id="553198"/>
    <lineage>
        <taxon>Bacteria</taxon>
        <taxon>Bacillati</taxon>
        <taxon>Actinomycetota</taxon>
        <taxon>Actinomycetes</taxon>
        <taxon>Propionibacteriales</taxon>
        <taxon>Propionibacteriaceae</taxon>
        <taxon>Propionibacterium</taxon>
    </lineage>
</organism>
<proteinExistence type="predicted"/>
<dbReference type="SUPFAM" id="SSF53474">
    <property type="entry name" value="alpha/beta-Hydrolases"/>
    <property type="match status" value="1"/>
</dbReference>
<dbReference type="Proteomes" id="UP000017052">
    <property type="component" value="Unassembled WGS sequence"/>
</dbReference>
<name>U2R0W1_9ACTN</name>
<sequence length="558" mass="56916">MPRIITAMHEAFTRPISRRAVLSSLAAATAATPLLTGCSSSASSQGSSSTGSTRDFSALDFDATAGAEQSTTVSTDAGDVEVGYTQYDSIVYCLDPVDSTYQSLTVKVPTVLNGTAWDAGDAPIVVALNIGGYSSATASGGASGGGAPGRGSSDAPGGGTPPEGDSAPDVSGGGPGAGGVASGAGDTTGSDGQPVDNGELALAAGCVVVAPGARGRDAQSSDGTWIGKAPAQIVDLKAAIRWIHHNRGRLPGDTDHIITTGSSAGGALSALLGASGDSELYTSRLAEIGAADASDAVFASAGYCPQTDIEHEDVIYEWTFGAQAYNGAAVDRTVSDELATGFGAYAAELNLEGVGDYGVLTADNYGDYLVTNHLAPAATDHLAALSDSERASYLSSNPWISWQDSRAGFGFADFLAHVGRSKPCPAVDQKDLASAENGLFGDETTDARHFTDFGLRLATGDDSATIDQDIPDKLTLMNPMHFLREANPGRARNWFIRVGTSDTDTSPVIVANLAAIATGLGDSVDALMYWDAGHGANRDAAAFISWIAERTGFAVYSA</sequence>
<dbReference type="EMBL" id="ACVN02000030">
    <property type="protein sequence ID" value="ERK62441.1"/>
    <property type="molecule type" value="Genomic_DNA"/>
</dbReference>
<evidence type="ECO:0000256" key="1">
    <source>
        <dbReference type="SAM" id="MobiDB-lite"/>
    </source>
</evidence>
<dbReference type="InterPro" id="IPR029058">
    <property type="entry name" value="AB_hydrolase_fold"/>
</dbReference>
<dbReference type="InterPro" id="IPR006311">
    <property type="entry name" value="TAT_signal"/>
</dbReference>
<dbReference type="Pfam" id="PF20434">
    <property type="entry name" value="BD-FAE"/>
    <property type="match status" value="1"/>
</dbReference>
<comment type="caution">
    <text evidence="3">The sequence shown here is derived from an EMBL/GenBank/DDBJ whole genome shotgun (WGS) entry which is preliminary data.</text>
</comment>
<dbReference type="InterPro" id="IPR049492">
    <property type="entry name" value="BD-FAE-like_dom"/>
</dbReference>
<feature type="domain" description="BD-FAE-like" evidence="2">
    <location>
        <begin position="228"/>
        <end position="281"/>
    </location>
</feature>
<reference evidence="3" key="1">
    <citation type="submission" date="2013-08" db="EMBL/GenBank/DDBJ databases">
        <authorList>
            <person name="Durkin A.S."/>
            <person name="Haft D.R."/>
            <person name="McCorrison J."/>
            <person name="Torralba M."/>
            <person name="Gillis M."/>
            <person name="Haft D.H."/>
            <person name="Methe B."/>
            <person name="Sutton G."/>
            <person name="Nelson K.E."/>
        </authorList>
    </citation>
    <scope>NUCLEOTIDE SEQUENCE [LARGE SCALE GENOMIC DNA]</scope>
    <source>
        <strain evidence="3">F0233</strain>
    </source>
</reference>